<evidence type="ECO:0000313" key="5">
    <source>
        <dbReference type="Proteomes" id="UP000694400"/>
    </source>
</evidence>
<reference evidence="4" key="3">
    <citation type="submission" date="2025-09" db="UniProtKB">
        <authorList>
            <consortium name="Ensembl"/>
        </authorList>
    </citation>
    <scope>IDENTIFICATION</scope>
</reference>
<dbReference type="PANTHER" id="PTHR32083">
    <property type="entry name" value="CILIA AND FLAGELLA-ASSOCIATED PROTEIN 58-RELATED"/>
    <property type="match status" value="1"/>
</dbReference>
<sequence>MSQKFLSLTFSFWAYCSGLLLKSREEEVCILYEKINMQEMLCRNGDIEMQAMDEKISFLKMKVAEKKRQIEFLFKALPTKKALDADLVVLQIQYSQCKDRIKQMEAILADPTNESRKRDLGGTDPSPPELRKKIEQVISELQKKIKDRTQKMMALVAELSMKQALAIKLQQEMRDKEQFLMTVSARIDQGLPPPKETEIEWLKILRNEKQAAEEEQAAVPGCVHTTAEQRPTAYIPNDEYSLPLPRPYGALAPFKPSEPGSNMRHFRKPIVKPIEI</sequence>
<proteinExistence type="predicted"/>
<protein>
    <recommendedName>
        <fullName evidence="6">Coiled-coil domain-containing protein 146</fullName>
    </recommendedName>
</protein>
<reference evidence="4" key="2">
    <citation type="submission" date="2025-08" db="UniProtKB">
        <authorList>
            <consortium name="Ensembl"/>
        </authorList>
    </citation>
    <scope>IDENTIFICATION</scope>
</reference>
<name>A0A8B9SGB3_ANAPL</name>
<feature type="chain" id="PRO_5034683876" description="Coiled-coil domain-containing protein 146" evidence="3">
    <location>
        <begin position="19"/>
        <end position="276"/>
    </location>
</feature>
<dbReference type="AlphaFoldDB" id="A0A8B9SGB3"/>
<keyword evidence="1 2" id="KW-0175">Coiled coil</keyword>
<dbReference type="PANTHER" id="PTHR32083:SF34">
    <property type="entry name" value="COILED-COIL DOMAIN-CONTAINING PROTEIN 146"/>
    <property type="match status" value="1"/>
</dbReference>
<dbReference type="Ensembl" id="ENSAPLT00020002753.1">
    <property type="protein sequence ID" value="ENSAPLP00020002563.1"/>
    <property type="gene ID" value="ENSAPLG00020001854.1"/>
</dbReference>
<evidence type="ECO:0008006" key="6">
    <source>
        <dbReference type="Google" id="ProtNLM"/>
    </source>
</evidence>
<dbReference type="Proteomes" id="UP000694400">
    <property type="component" value="Chromosome 1"/>
</dbReference>
<accession>A0A8B9SGB3</accession>
<evidence type="ECO:0000256" key="1">
    <source>
        <dbReference type="ARBA" id="ARBA00023054"/>
    </source>
</evidence>
<dbReference type="GO" id="GO:0005856">
    <property type="term" value="C:cytoskeleton"/>
    <property type="evidence" value="ECO:0007669"/>
    <property type="project" value="TreeGrafter"/>
</dbReference>
<organism evidence="4 5">
    <name type="scientific">Anas platyrhynchos</name>
    <name type="common">Mallard</name>
    <name type="synonym">Anas boschas</name>
    <dbReference type="NCBI Taxonomy" id="8839"/>
    <lineage>
        <taxon>Eukaryota</taxon>
        <taxon>Metazoa</taxon>
        <taxon>Chordata</taxon>
        <taxon>Craniata</taxon>
        <taxon>Vertebrata</taxon>
        <taxon>Euteleostomi</taxon>
        <taxon>Archelosauria</taxon>
        <taxon>Archosauria</taxon>
        <taxon>Dinosauria</taxon>
        <taxon>Saurischia</taxon>
        <taxon>Theropoda</taxon>
        <taxon>Coelurosauria</taxon>
        <taxon>Aves</taxon>
        <taxon>Neognathae</taxon>
        <taxon>Galloanserae</taxon>
        <taxon>Anseriformes</taxon>
        <taxon>Anatidae</taxon>
        <taxon>Anatinae</taxon>
        <taxon>Anas</taxon>
    </lineage>
</organism>
<feature type="coiled-coil region" evidence="2">
    <location>
        <begin position="131"/>
        <end position="158"/>
    </location>
</feature>
<reference evidence="4" key="1">
    <citation type="submission" date="2019-08" db="EMBL/GenBank/DDBJ databases">
        <title>Three high-quality genomes provides insights into domestication of ducks.</title>
        <authorList>
            <person name="Hou Z.C."/>
            <person name="Zhu F."/>
            <person name="Yin Z.T."/>
            <person name="Zhang F."/>
        </authorList>
    </citation>
    <scope>NUCLEOTIDE SEQUENCE [LARGE SCALE GENOMIC DNA]</scope>
</reference>
<feature type="signal peptide" evidence="3">
    <location>
        <begin position="1"/>
        <end position="18"/>
    </location>
</feature>
<evidence type="ECO:0000313" key="4">
    <source>
        <dbReference type="Ensembl" id="ENSAPLP00020002563.1"/>
    </source>
</evidence>
<evidence type="ECO:0000256" key="2">
    <source>
        <dbReference type="SAM" id="Coils"/>
    </source>
</evidence>
<evidence type="ECO:0000256" key="3">
    <source>
        <dbReference type="SAM" id="SignalP"/>
    </source>
</evidence>
<keyword evidence="3" id="KW-0732">Signal</keyword>